<feature type="compositionally biased region" description="Low complexity" evidence="1">
    <location>
        <begin position="1"/>
        <end position="16"/>
    </location>
</feature>
<keyword evidence="2" id="KW-0812">Transmembrane</keyword>
<feature type="region of interest" description="Disordered" evidence="1">
    <location>
        <begin position="1"/>
        <end position="25"/>
    </location>
</feature>
<keyword evidence="4" id="KW-1185">Reference proteome</keyword>
<name>A0ABT6II62_9PSED</name>
<feature type="compositionally biased region" description="Pro residues" evidence="1">
    <location>
        <begin position="93"/>
        <end position="122"/>
    </location>
</feature>
<evidence type="ECO:0000256" key="1">
    <source>
        <dbReference type="SAM" id="MobiDB-lite"/>
    </source>
</evidence>
<reference evidence="3 4" key="1">
    <citation type="submission" date="2022-10" db="EMBL/GenBank/DDBJ databases">
        <title>A novel Pseudomonas species, isolated from Passiflora incarnata leaves.</title>
        <authorList>
            <person name="Cueva-Yesquen L.G."/>
            <person name="Fantinatti-Garboggini F."/>
        </authorList>
    </citation>
    <scope>NUCLEOTIDE SEQUENCE [LARGE SCALE GENOMIC DNA]</scope>
    <source>
        <strain evidence="3 4">CBMAI 2609</strain>
    </source>
</reference>
<proteinExistence type="predicted"/>
<gene>
    <name evidence="3" type="ORF">OMP44_14115</name>
</gene>
<dbReference type="Proteomes" id="UP001157461">
    <property type="component" value="Unassembled WGS sequence"/>
</dbReference>
<feature type="compositionally biased region" description="Basic residues" evidence="1">
    <location>
        <begin position="137"/>
        <end position="147"/>
    </location>
</feature>
<keyword evidence="2" id="KW-1133">Transmembrane helix</keyword>
<comment type="caution">
    <text evidence="3">The sequence shown here is derived from an EMBL/GenBank/DDBJ whole genome shotgun (WGS) entry which is preliminary data.</text>
</comment>
<keyword evidence="2" id="KW-0472">Membrane</keyword>
<sequence length="147" mass="15495">MANLQAARAAPAWSATPPEPSPVVGAASPLALAEFTHDQRPRPSLKRPEALALLALAVALHGAVFYWLARQPETVLPEVPPQIPPMTIEFAAPAPPVVETPPPEPPPLPEPVVQAPEPPPPVVDELAAKPAPPKPKPVVRHPPKPKP</sequence>
<accession>A0ABT6II62</accession>
<dbReference type="EMBL" id="JAPDIQ010000006">
    <property type="protein sequence ID" value="MDH4764036.1"/>
    <property type="molecule type" value="Genomic_DNA"/>
</dbReference>
<protein>
    <submittedName>
        <fullName evidence="3">Energy transducer TonB</fullName>
    </submittedName>
</protein>
<evidence type="ECO:0000313" key="3">
    <source>
        <dbReference type="EMBL" id="MDH4764036.1"/>
    </source>
</evidence>
<feature type="transmembrane region" description="Helical" evidence="2">
    <location>
        <begin position="50"/>
        <end position="69"/>
    </location>
</feature>
<evidence type="ECO:0000313" key="4">
    <source>
        <dbReference type="Proteomes" id="UP001157461"/>
    </source>
</evidence>
<evidence type="ECO:0000256" key="2">
    <source>
        <dbReference type="SAM" id="Phobius"/>
    </source>
</evidence>
<feature type="non-terminal residue" evidence="3">
    <location>
        <position position="147"/>
    </location>
</feature>
<organism evidence="3 4">
    <name type="scientific">Pseudomonas flavocrustae</name>
    <dbReference type="NCBI Taxonomy" id="2991719"/>
    <lineage>
        <taxon>Bacteria</taxon>
        <taxon>Pseudomonadati</taxon>
        <taxon>Pseudomonadota</taxon>
        <taxon>Gammaproteobacteria</taxon>
        <taxon>Pseudomonadales</taxon>
        <taxon>Pseudomonadaceae</taxon>
        <taxon>Pseudomonas</taxon>
    </lineage>
</organism>
<feature type="region of interest" description="Disordered" evidence="1">
    <location>
        <begin position="91"/>
        <end position="147"/>
    </location>
</feature>